<reference evidence="10 11" key="1">
    <citation type="journal article" date="2012" name="Appl. Environ. Microbiol.">
        <title>Short-read sequencing for genomic analysis of the brown rot fungus Fibroporia radiculosa.</title>
        <authorList>
            <person name="Tang J.D."/>
            <person name="Perkins A.D."/>
            <person name="Sonstegard T.S."/>
            <person name="Schroeder S.G."/>
            <person name="Burgess S.C."/>
            <person name="Diehl S.V."/>
        </authorList>
    </citation>
    <scope>NUCLEOTIDE SEQUENCE [LARGE SCALE GENOMIC DNA]</scope>
    <source>
        <strain evidence="10 11">TFFH 294</strain>
    </source>
</reference>
<dbReference type="PANTHER" id="PTHR47634:SF9">
    <property type="entry name" value="PROTEIN KINASE DOMAIN-CONTAINING PROTEIN-RELATED"/>
    <property type="match status" value="1"/>
</dbReference>
<dbReference type="GO" id="GO:0005737">
    <property type="term" value="C:cytoplasm"/>
    <property type="evidence" value="ECO:0007669"/>
    <property type="project" value="TreeGrafter"/>
</dbReference>
<keyword evidence="4" id="KW-0547">Nucleotide-binding</keyword>
<evidence type="ECO:0000256" key="1">
    <source>
        <dbReference type="ARBA" id="ARBA00012513"/>
    </source>
</evidence>
<keyword evidence="5" id="KW-0418">Kinase</keyword>
<dbReference type="PROSITE" id="PS50011">
    <property type="entry name" value="PROTEIN_KINASE_DOM"/>
    <property type="match status" value="1"/>
</dbReference>
<evidence type="ECO:0000256" key="6">
    <source>
        <dbReference type="ARBA" id="ARBA00022840"/>
    </source>
</evidence>
<dbReference type="EC" id="2.7.11.1" evidence="1"/>
<name>J4H1I7_9APHY</name>
<comment type="catalytic activity">
    <reaction evidence="8">
        <text>L-seryl-[protein] + ATP = O-phospho-L-seryl-[protein] + ADP + H(+)</text>
        <dbReference type="Rhea" id="RHEA:17989"/>
        <dbReference type="Rhea" id="RHEA-COMP:9863"/>
        <dbReference type="Rhea" id="RHEA-COMP:11604"/>
        <dbReference type="ChEBI" id="CHEBI:15378"/>
        <dbReference type="ChEBI" id="CHEBI:29999"/>
        <dbReference type="ChEBI" id="CHEBI:30616"/>
        <dbReference type="ChEBI" id="CHEBI:83421"/>
        <dbReference type="ChEBI" id="CHEBI:456216"/>
        <dbReference type="EC" id="2.7.11.1"/>
    </reaction>
</comment>
<evidence type="ECO:0000256" key="8">
    <source>
        <dbReference type="ARBA" id="ARBA00048679"/>
    </source>
</evidence>
<dbReference type="SUPFAM" id="SSF56112">
    <property type="entry name" value="Protein kinase-like (PK-like)"/>
    <property type="match status" value="1"/>
</dbReference>
<evidence type="ECO:0000256" key="7">
    <source>
        <dbReference type="ARBA" id="ARBA00047899"/>
    </source>
</evidence>
<evidence type="ECO:0000313" key="10">
    <source>
        <dbReference type="EMBL" id="CCL99884.1"/>
    </source>
</evidence>
<organism evidence="10 11">
    <name type="scientific">Fibroporia radiculosa</name>
    <dbReference type="NCBI Taxonomy" id="599839"/>
    <lineage>
        <taxon>Eukaryota</taxon>
        <taxon>Fungi</taxon>
        <taxon>Dikarya</taxon>
        <taxon>Basidiomycota</taxon>
        <taxon>Agaricomycotina</taxon>
        <taxon>Agaricomycetes</taxon>
        <taxon>Polyporales</taxon>
        <taxon>Fibroporiaceae</taxon>
        <taxon>Fibroporia</taxon>
    </lineage>
</organism>
<dbReference type="PANTHER" id="PTHR47634">
    <property type="entry name" value="PROTEIN KINASE DOMAIN-CONTAINING PROTEIN-RELATED"/>
    <property type="match status" value="1"/>
</dbReference>
<evidence type="ECO:0000256" key="3">
    <source>
        <dbReference type="ARBA" id="ARBA00022679"/>
    </source>
</evidence>
<dbReference type="PROSITE" id="PS00108">
    <property type="entry name" value="PROTEIN_KINASE_ST"/>
    <property type="match status" value="1"/>
</dbReference>
<dbReference type="EMBL" id="HE796954">
    <property type="protein sequence ID" value="CCL99884.1"/>
    <property type="molecule type" value="Genomic_DNA"/>
</dbReference>
<keyword evidence="2" id="KW-0723">Serine/threonine-protein kinase</keyword>
<dbReference type="GO" id="GO:0004674">
    <property type="term" value="F:protein serine/threonine kinase activity"/>
    <property type="evidence" value="ECO:0007669"/>
    <property type="project" value="UniProtKB-KW"/>
</dbReference>
<keyword evidence="6" id="KW-0067">ATP-binding</keyword>
<evidence type="ECO:0000256" key="5">
    <source>
        <dbReference type="ARBA" id="ARBA00022777"/>
    </source>
</evidence>
<sequence length="412" mass="46641">MQSVRLKEGDGESFTCDEEPHMLSPEIGYGYFPLTLGQHLDKDHRDIEIVRKLGWGGYSSVWLAKSHKKSYRSRYVSVKVMTVNATAGAVYGHMNEIKSLRLVTSRNPNHPGYKHCIALEDQFVEKGKHGPHYCLVTQVYGRNMDTLRSELPGNHFSVITTKRIIKQLLLALDYLHTECRIVHGDLKPANILYSPSCQDDAIARHIEDSPSTCYEPRFEPDLSPDPIITVKSQPLPNFGLREDMSNIEICLVDYGETASADEKHTHGTQPLLLRAPEVLIGYPWSTATDIWSLGGLVFEFLIGCPLFTLYETESVTLEDSLLRRIIEHIGPFPPHLLAKATRRDDYFDAEDALLRIQHYVPQSLEACLEIYNVLGEADVDPAAAFIRRCLTIDPEQRPAAKELLEDDWLQDV</sequence>
<protein>
    <recommendedName>
        <fullName evidence="1">non-specific serine/threonine protein kinase</fullName>
        <ecNumber evidence="1">2.7.11.1</ecNumber>
    </recommendedName>
</protein>
<dbReference type="GO" id="GO:0005524">
    <property type="term" value="F:ATP binding"/>
    <property type="evidence" value="ECO:0007669"/>
    <property type="project" value="UniProtKB-KW"/>
</dbReference>
<proteinExistence type="predicted"/>
<keyword evidence="11" id="KW-1185">Reference proteome</keyword>
<gene>
    <name evidence="10" type="ORF">FIBRA_01909</name>
</gene>
<evidence type="ECO:0000256" key="2">
    <source>
        <dbReference type="ARBA" id="ARBA00022527"/>
    </source>
</evidence>
<dbReference type="InParanoid" id="J4H1I7"/>
<dbReference type="InterPro" id="IPR000719">
    <property type="entry name" value="Prot_kinase_dom"/>
</dbReference>
<dbReference type="Gene3D" id="1.10.510.10">
    <property type="entry name" value="Transferase(Phosphotransferase) domain 1"/>
    <property type="match status" value="1"/>
</dbReference>
<dbReference type="SMART" id="SM00220">
    <property type="entry name" value="S_TKc"/>
    <property type="match status" value="1"/>
</dbReference>
<dbReference type="Gene3D" id="3.30.200.20">
    <property type="entry name" value="Phosphorylase Kinase, domain 1"/>
    <property type="match status" value="1"/>
</dbReference>
<dbReference type="GO" id="GO:0050684">
    <property type="term" value="P:regulation of mRNA processing"/>
    <property type="evidence" value="ECO:0007669"/>
    <property type="project" value="TreeGrafter"/>
</dbReference>
<evidence type="ECO:0000313" key="11">
    <source>
        <dbReference type="Proteomes" id="UP000006352"/>
    </source>
</evidence>
<dbReference type="STRING" id="599839.J4H1I7"/>
<dbReference type="OrthoDB" id="5979581at2759"/>
<feature type="domain" description="Protein kinase" evidence="9">
    <location>
        <begin position="47"/>
        <end position="409"/>
    </location>
</feature>
<keyword evidence="3" id="KW-0808">Transferase</keyword>
<dbReference type="GeneID" id="24094795"/>
<dbReference type="GO" id="GO:0005634">
    <property type="term" value="C:nucleus"/>
    <property type="evidence" value="ECO:0007669"/>
    <property type="project" value="TreeGrafter"/>
</dbReference>
<comment type="catalytic activity">
    <reaction evidence="7">
        <text>L-threonyl-[protein] + ATP = O-phospho-L-threonyl-[protein] + ADP + H(+)</text>
        <dbReference type="Rhea" id="RHEA:46608"/>
        <dbReference type="Rhea" id="RHEA-COMP:11060"/>
        <dbReference type="Rhea" id="RHEA-COMP:11605"/>
        <dbReference type="ChEBI" id="CHEBI:15378"/>
        <dbReference type="ChEBI" id="CHEBI:30013"/>
        <dbReference type="ChEBI" id="CHEBI:30616"/>
        <dbReference type="ChEBI" id="CHEBI:61977"/>
        <dbReference type="ChEBI" id="CHEBI:456216"/>
        <dbReference type="EC" id="2.7.11.1"/>
    </reaction>
</comment>
<dbReference type="InterPro" id="IPR051334">
    <property type="entry name" value="SRPK"/>
</dbReference>
<evidence type="ECO:0000256" key="4">
    <source>
        <dbReference type="ARBA" id="ARBA00022741"/>
    </source>
</evidence>
<dbReference type="RefSeq" id="XP_012179167.1">
    <property type="nucleotide sequence ID" value="XM_012323777.1"/>
</dbReference>
<dbReference type="GO" id="GO:0000245">
    <property type="term" value="P:spliceosomal complex assembly"/>
    <property type="evidence" value="ECO:0007669"/>
    <property type="project" value="TreeGrafter"/>
</dbReference>
<evidence type="ECO:0000259" key="9">
    <source>
        <dbReference type="PROSITE" id="PS50011"/>
    </source>
</evidence>
<dbReference type="InterPro" id="IPR011009">
    <property type="entry name" value="Kinase-like_dom_sf"/>
</dbReference>
<dbReference type="Proteomes" id="UP000006352">
    <property type="component" value="Unassembled WGS sequence"/>
</dbReference>
<dbReference type="InterPro" id="IPR008271">
    <property type="entry name" value="Ser/Thr_kinase_AS"/>
</dbReference>
<dbReference type="AlphaFoldDB" id="J4H1I7"/>
<dbReference type="Pfam" id="PF00069">
    <property type="entry name" value="Pkinase"/>
    <property type="match status" value="2"/>
</dbReference>
<accession>J4H1I7</accession>
<dbReference type="HOGENOM" id="CLU_000288_81_13_1"/>